<dbReference type="Pfam" id="PF05721">
    <property type="entry name" value="PhyH"/>
    <property type="match status" value="1"/>
</dbReference>
<sequence length="298" mass="32830">MAELTRQQQEFFWQNGYLVVENAVSPELLSELQSVFQGWVEESRQHDVNWGEAINGKPRFDLEPGHSVTAPRLRRVNAPVEVSPAYFKAMAESPMTDFVSALIGPDVKLHHTKINSKQSGGETIVKWHQDFPFTPHSNDSVVTALLMIDEVTEDNGPLEVLPGSHTGEIHGLWHEGKFTGAIDDKTAAECASEAVVCTGSAGSVCLMHTRLLHGSAANRSMEPRTLFISVYSAGDAVPVSPNPMPNRYEGLIVRGRKTGRVRSIDFEMDLPELPATASFFDQQAKHKKNNNPTDPTSN</sequence>
<accession>A0A381T397</accession>
<dbReference type="InterPro" id="IPR008775">
    <property type="entry name" value="Phytyl_CoA_dOase-like"/>
</dbReference>
<name>A0A381T397_9ZZZZ</name>
<dbReference type="PANTHER" id="PTHR20883">
    <property type="entry name" value="PHYTANOYL-COA DIOXYGENASE DOMAIN CONTAINING 1"/>
    <property type="match status" value="1"/>
</dbReference>
<reference evidence="1" key="1">
    <citation type="submission" date="2018-05" db="EMBL/GenBank/DDBJ databases">
        <authorList>
            <person name="Lanie J.A."/>
            <person name="Ng W.-L."/>
            <person name="Kazmierczak K.M."/>
            <person name="Andrzejewski T.M."/>
            <person name="Davidsen T.M."/>
            <person name="Wayne K.J."/>
            <person name="Tettelin H."/>
            <person name="Glass J.I."/>
            <person name="Rusch D."/>
            <person name="Podicherti R."/>
            <person name="Tsui H.-C.T."/>
            <person name="Winkler M.E."/>
        </authorList>
    </citation>
    <scope>NUCLEOTIDE SEQUENCE</scope>
</reference>
<evidence type="ECO:0008006" key="2">
    <source>
        <dbReference type="Google" id="ProtNLM"/>
    </source>
</evidence>
<proteinExistence type="predicted"/>
<evidence type="ECO:0000313" key="1">
    <source>
        <dbReference type="EMBL" id="SVA10682.1"/>
    </source>
</evidence>
<organism evidence="1">
    <name type="scientific">marine metagenome</name>
    <dbReference type="NCBI Taxonomy" id="408172"/>
    <lineage>
        <taxon>unclassified sequences</taxon>
        <taxon>metagenomes</taxon>
        <taxon>ecological metagenomes</taxon>
    </lineage>
</organism>
<dbReference type="AlphaFoldDB" id="A0A381T397"/>
<protein>
    <recommendedName>
        <fullName evidence="2">Restriction endonuclease subunit S</fullName>
    </recommendedName>
</protein>
<dbReference type="GO" id="GO:0046872">
    <property type="term" value="F:metal ion binding"/>
    <property type="evidence" value="ECO:0007669"/>
    <property type="project" value="UniProtKB-ARBA"/>
</dbReference>
<dbReference type="GO" id="GO:0016491">
    <property type="term" value="F:oxidoreductase activity"/>
    <property type="evidence" value="ECO:0007669"/>
    <property type="project" value="UniProtKB-ARBA"/>
</dbReference>
<dbReference type="EMBL" id="UINC01003962">
    <property type="protein sequence ID" value="SVA10682.1"/>
    <property type="molecule type" value="Genomic_DNA"/>
</dbReference>
<dbReference type="SUPFAM" id="SSF51197">
    <property type="entry name" value="Clavaminate synthase-like"/>
    <property type="match status" value="1"/>
</dbReference>
<dbReference type="PANTHER" id="PTHR20883:SF48">
    <property type="entry name" value="ECTOINE DIOXYGENASE"/>
    <property type="match status" value="1"/>
</dbReference>
<gene>
    <name evidence="1" type="ORF">METZ01_LOCUS63536</name>
</gene>
<dbReference type="Gene3D" id="2.60.120.620">
    <property type="entry name" value="q2cbj1_9rhob like domain"/>
    <property type="match status" value="1"/>
</dbReference>